<keyword evidence="1" id="KW-1133">Transmembrane helix</keyword>
<comment type="caution">
    <text evidence="2">The sequence shown here is derived from an EMBL/GenBank/DDBJ whole genome shotgun (WGS) entry which is preliminary data.</text>
</comment>
<dbReference type="Pfam" id="PF12351">
    <property type="entry name" value="Fig1"/>
    <property type="match status" value="1"/>
</dbReference>
<dbReference type="RefSeq" id="XP_018711754.1">
    <property type="nucleotide sequence ID" value="XM_018854093.1"/>
</dbReference>
<feature type="transmembrane region" description="Helical" evidence="1">
    <location>
        <begin position="80"/>
        <end position="101"/>
    </location>
</feature>
<dbReference type="Proteomes" id="UP000092555">
    <property type="component" value="Unassembled WGS sequence"/>
</dbReference>
<dbReference type="OrthoDB" id="4089394at2759"/>
<dbReference type="GO" id="GO:0016020">
    <property type="term" value="C:membrane"/>
    <property type="evidence" value="ECO:0007669"/>
    <property type="project" value="InterPro"/>
</dbReference>
<proteinExistence type="predicted"/>
<feature type="transmembrane region" description="Helical" evidence="1">
    <location>
        <begin position="161"/>
        <end position="182"/>
    </location>
</feature>
<dbReference type="GO" id="GO:0000747">
    <property type="term" value="P:conjugation with cellular fusion"/>
    <property type="evidence" value="ECO:0007669"/>
    <property type="project" value="TreeGrafter"/>
</dbReference>
<dbReference type="PANTHER" id="PTHR28092:SF1">
    <property type="entry name" value="FACTOR-INDUCED GENE 1 PROTEIN"/>
    <property type="match status" value="1"/>
</dbReference>
<evidence type="ECO:0000313" key="2">
    <source>
        <dbReference type="EMBL" id="OBA21244.1"/>
    </source>
</evidence>
<gene>
    <name evidence="2" type="ORF">METBIDRAFT_11799</name>
</gene>
<evidence type="ECO:0008006" key="4">
    <source>
        <dbReference type="Google" id="ProtNLM"/>
    </source>
</evidence>
<keyword evidence="1" id="KW-0812">Transmembrane</keyword>
<sequence>MKYNDTVIESAALSNSTSSVSELTIRANYLTLCASAAGDMVCTTSKNTTDLGTISSTDSSTDGVSLVVIASALSLVCTPYLLITALVIVLLLTIVVLWQLMPFVPGKVIARKICAAAALLASLVWGLGAMLQHQAIVSAEAFVEAATLNYISVERGSKAEALSWTAFLFLVITFFALLFRVFRDHRQLMALDEKC</sequence>
<evidence type="ECO:0000313" key="3">
    <source>
        <dbReference type="Proteomes" id="UP000092555"/>
    </source>
</evidence>
<dbReference type="PANTHER" id="PTHR28092">
    <property type="entry name" value="FACTOR-INDUCED GENE 1 PROTEIN"/>
    <property type="match status" value="1"/>
</dbReference>
<accession>A0A1A0HAU7</accession>
<dbReference type="GO" id="GO:0043332">
    <property type="term" value="C:mating projection tip"/>
    <property type="evidence" value="ECO:0007669"/>
    <property type="project" value="TreeGrafter"/>
</dbReference>
<evidence type="ECO:0000256" key="1">
    <source>
        <dbReference type="SAM" id="Phobius"/>
    </source>
</evidence>
<dbReference type="EMBL" id="LXTC01000003">
    <property type="protein sequence ID" value="OBA21244.1"/>
    <property type="molecule type" value="Genomic_DNA"/>
</dbReference>
<dbReference type="GeneID" id="30027069"/>
<feature type="transmembrane region" description="Helical" evidence="1">
    <location>
        <begin position="113"/>
        <end position="131"/>
    </location>
</feature>
<dbReference type="InterPro" id="IPR033481">
    <property type="entry name" value="Dni1/Fig1"/>
</dbReference>
<protein>
    <recommendedName>
        <fullName evidence="4">MARVEL domain-containing protein</fullName>
    </recommendedName>
</protein>
<organism evidence="2 3">
    <name type="scientific">Metschnikowia bicuspidata var. bicuspidata NRRL YB-4993</name>
    <dbReference type="NCBI Taxonomy" id="869754"/>
    <lineage>
        <taxon>Eukaryota</taxon>
        <taxon>Fungi</taxon>
        <taxon>Dikarya</taxon>
        <taxon>Ascomycota</taxon>
        <taxon>Saccharomycotina</taxon>
        <taxon>Pichiomycetes</taxon>
        <taxon>Metschnikowiaceae</taxon>
        <taxon>Metschnikowia</taxon>
    </lineage>
</organism>
<keyword evidence="3" id="KW-1185">Reference proteome</keyword>
<name>A0A1A0HAU7_9ASCO</name>
<dbReference type="AlphaFoldDB" id="A0A1A0HAU7"/>
<reference evidence="2 3" key="1">
    <citation type="submission" date="2016-05" db="EMBL/GenBank/DDBJ databases">
        <title>Comparative genomics of biotechnologically important yeasts.</title>
        <authorList>
            <consortium name="DOE Joint Genome Institute"/>
            <person name="Riley R."/>
            <person name="Haridas S."/>
            <person name="Wolfe K.H."/>
            <person name="Lopes M.R."/>
            <person name="Hittinger C.T."/>
            <person name="Goker M."/>
            <person name="Salamov A."/>
            <person name="Wisecaver J."/>
            <person name="Long T.M."/>
            <person name="Aerts A.L."/>
            <person name="Barry K."/>
            <person name="Choi C."/>
            <person name="Clum A."/>
            <person name="Coughlan A.Y."/>
            <person name="Deshpande S."/>
            <person name="Douglass A.P."/>
            <person name="Hanson S.J."/>
            <person name="Klenk H.-P."/>
            <person name="LaButti K."/>
            <person name="Lapidus A."/>
            <person name="Lindquist E."/>
            <person name="Lipzen A."/>
            <person name="Meier-kolthoff J.P."/>
            <person name="Ohm R.A."/>
            <person name="Otillar R.P."/>
            <person name="Pangilinan J."/>
            <person name="Peng Y."/>
            <person name="Rokas A."/>
            <person name="Rosa C.A."/>
            <person name="Scheuner C."/>
            <person name="Sibirny A.A."/>
            <person name="Slot J.C."/>
            <person name="Stielow J.B."/>
            <person name="Sun H."/>
            <person name="Kurtzman C.P."/>
            <person name="Blackwell M."/>
            <person name="Grigoriev I.V."/>
            <person name="Jeffries T.W."/>
        </authorList>
    </citation>
    <scope>NUCLEOTIDE SEQUENCE [LARGE SCALE GENOMIC DNA]</scope>
    <source>
        <strain evidence="2 3">NRRL YB-4993</strain>
    </source>
</reference>
<keyword evidence="1" id="KW-0472">Membrane</keyword>